<feature type="region of interest" description="Disordered" evidence="1">
    <location>
        <begin position="435"/>
        <end position="509"/>
    </location>
</feature>
<sequence>MDVDIVDCVGEEEDMSGCGYGWKGGGGGGCALVECVVLPLQERVEEWRRAHHALDKDHTKEYKKARSEIKKRAENAARLQKKAKKAGKNSELNKVLESTVVDLRARFGALEEVERSAVRNALTEERARYCAFAHALAPVLVEEVGLVGELGHLQEVMTQLEKHVADPHTLPPASEQVLLDIKGGEAQWSWQTPPSSPSSLGSRKSSMCSISSLNSSSSSSTHSPSHHTRPRSVSQGTRLVSVSSQDSGFTSQDTLCQPSHTPALQASGLSEHSVGSEGSTPSPATTNATWPNLTDPSLQHKPMPPLNDRPHTISSAYEKGRDRPPLTVYTFQPPEGRSGLGSPKVCSQPCSPVCLEMAARLASTLAPWMLGKTVKATAGCLVASRAASSAASLPRTPMWLGTQLNLTLVVDVYLCLLQLDSGCMSPLMGHTATISRRSSRTSLHHNLSSSSQESLTASGKSKPPVPNRCSSLERPAVPEKKPVIRTPQHLTQQQQQPPQRGMPQSSSNKLMPLLPDFNKAAPDMIVPQPVYSNMAEICSNVSSGNYMQHGSGSEAKEPERPSVCVAAGSKGPVSTPSPEMTSASEEFDASKYCTLRRYSDTQPFQQYQPGRVVLRRHLSQSGIISAPSGTLRRSGSHGHKPPPPVRRTPSISTITTASPSASSLSNLNPSSSCISLNNSPTHLNSSSSTLSSSSSINGNINSGGSGSPSQGSSTSSPLQRTDSESSTPVGSLENLPPPPAFLLEDGVEDTNPTPDPDLTTPEGIRFICDPAGPPAPIQDKCLQQRVMTVSDTVKTLQESHHQPPSPVTHRRSQSLRCNQPAYKTVQLLEERRVSLEDARASLMTTLNAQLAAQMNQQQSKPVQKPYMVREGSQSPRMSRSRLGSVQEVTESPHHPPASQPVVRETKQDSSGVNREQEQVPYQQAAHHYPTQIQPNSRQVPESHQMQMNEDKQNSGSQPGTVLHKDPSHMAFLDSLNKKLFHRQSGEGAPSPGSPKLQPRKAHPGGAPTPHPKPHPNGSTPVAHVQRSGSGASEKASKVRQWIASKTMSSEKKGSVVETAALRESLFDQIKRGKQLRKAKYVADSRFPVKTFRVPLRDTPGNWLDLRAGWSPRGDVCMAHRRVDTPCHFTNPTQCKWGS</sequence>
<feature type="region of interest" description="Disordered" evidence="1">
    <location>
        <begin position="680"/>
        <end position="760"/>
    </location>
</feature>
<feature type="domain" description="IMD" evidence="3">
    <location>
        <begin position="31"/>
        <end position="184"/>
    </location>
</feature>
<dbReference type="SUPFAM" id="SSF103657">
    <property type="entry name" value="BAR/IMD domain-like"/>
    <property type="match status" value="1"/>
</dbReference>
<dbReference type="InterPro" id="IPR013606">
    <property type="entry name" value="I-BAR_dom"/>
</dbReference>
<dbReference type="GO" id="GO:0007009">
    <property type="term" value="P:plasma membrane organization"/>
    <property type="evidence" value="ECO:0007669"/>
    <property type="project" value="InterPro"/>
</dbReference>
<gene>
    <name evidence="4" type="primary">MTSS1_1</name>
    <name evidence="4" type="ORF">GWK47_039714</name>
</gene>
<dbReference type="InterPro" id="IPR030127">
    <property type="entry name" value="MTSS1/MTSS2"/>
</dbReference>
<feature type="compositionally biased region" description="Polar residues" evidence="1">
    <location>
        <begin position="871"/>
        <end position="889"/>
    </location>
</feature>
<dbReference type="OrthoDB" id="10061327at2759"/>
<dbReference type="AlphaFoldDB" id="A0A8J5D181"/>
<feature type="compositionally biased region" description="Low complexity" evidence="1">
    <location>
        <begin position="749"/>
        <end position="760"/>
    </location>
</feature>
<feature type="compositionally biased region" description="Polar residues" evidence="1">
    <location>
        <begin position="930"/>
        <end position="959"/>
    </location>
</feature>
<feature type="region of interest" description="Disordered" evidence="1">
    <location>
        <begin position="796"/>
        <end position="815"/>
    </location>
</feature>
<organism evidence="4 5">
    <name type="scientific">Chionoecetes opilio</name>
    <name type="common">Atlantic snow crab</name>
    <name type="synonym">Cancer opilio</name>
    <dbReference type="NCBI Taxonomy" id="41210"/>
    <lineage>
        <taxon>Eukaryota</taxon>
        <taxon>Metazoa</taxon>
        <taxon>Ecdysozoa</taxon>
        <taxon>Arthropoda</taxon>
        <taxon>Crustacea</taxon>
        <taxon>Multicrustacea</taxon>
        <taxon>Malacostraca</taxon>
        <taxon>Eumalacostraca</taxon>
        <taxon>Eucarida</taxon>
        <taxon>Decapoda</taxon>
        <taxon>Pleocyemata</taxon>
        <taxon>Brachyura</taxon>
        <taxon>Eubrachyura</taxon>
        <taxon>Majoidea</taxon>
        <taxon>Majidae</taxon>
        <taxon>Chionoecetes</taxon>
    </lineage>
</organism>
<evidence type="ECO:0000313" key="4">
    <source>
        <dbReference type="EMBL" id="KAG0724875.1"/>
    </source>
</evidence>
<dbReference type="PANTHER" id="PTHR15708">
    <property type="entry name" value="ACTIN BUNDLING/MISSING IN METASTASIS-RELATED"/>
    <property type="match status" value="1"/>
</dbReference>
<dbReference type="Gene3D" id="1.20.1270.60">
    <property type="entry name" value="Arfaptin homology (AH) domain/BAR domain"/>
    <property type="match status" value="1"/>
</dbReference>
<dbReference type="GO" id="GO:0003779">
    <property type="term" value="F:actin binding"/>
    <property type="evidence" value="ECO:0007669"/>
    <property type="project" value="InterPro"/>
</dbReference>
<dbReference type="GO" id="GO:0009898">
    <property type="term" value="C:cytoplasmic side of plasma membrane"/>
    <property type="evidence" value="ECO:0007669"/>
    <property type="project" value="TreeGrafter"/>
</dbReference>
<evidence type="ECO:0000313" key="5">
    <source>
        <dbReference type="Proteomes" id="UP000770661"/>
    </source>
</evidence>
<evidence type="ECO:0000259" key="3">
    <source>
        <dbReference type="PROSITE" id="PS51338"/>
    </source>
</evidence>
<keyword evidence="5" id="KW-1185">Reference proteome</keyword>
<feature type="compositionally biased region" description="Polar residues" evidence="1">
    <location>
        <begin position="718"/>
        <end position="729"/>
    </location>
</feature>
<reference evidence="4" key="1">
    <citation type="submission" date="2020-07" db="EMBL/GenBank/DDBJ databases">
        <title>The High-quality genome of the commercially important snow crab, Chionoecetes opilio.</title>
        <authorList>
            <person name="Jeong J.-H."/>
            <person name="Ryu S."/>
        </authorList>
    </citation>
    <scope>NUCLEOTIDE SEQUENCE</scope>
    <source>
        <strain evidence="4">MADBK_172401_WGS</strain>
        <tissue evidence="4">Digestive gland</tissue>
    </source>
</reference>
<feature type="compositionally biased region" description="Polar residues" evidence="1">
    <location>
        <begin position="231"/>
        <end position="270"/>
    </location>
</feature>
<feature type="compositionally biased region" description="Low complexity" evidence="1">
    <location>
        <begin position="197"/>
        <end position="223"/>
    </location>
</feature>
<dbReference type="Pfam" id="PF08397">
    <property type="entry name" value="IMD"/>
    <property type="match status" value="1"/>
</dbReference>
<feature type="region of interest" description="Disordered" evidence="1">
    <location>
        <begin position="982"/>
        <end position="1040"/>
    </location>
</feature>
<dbReference type="PANTHER" id="PTHR15708:SF4">
    <property type="entry name" value="FI21477P1-RELATED"/>
    <property type="match status" value="1"/>
</dbReference>
<dbReference type="PROSITE" id="PS51338">
    <property type="entry name" value="IMD"/>
    <property type="match status" value="1"/>
</dbReference>
<dbReference type="InterPro" id="IPR003124">
    <property type="entry name" value="WH2_dom"/>
</dbReference>
<feature type="region of interest" description="Disordered" evidence="1">
    <location>
        <begin position="625"/>
        <end position="668"/>
    </location>
</feature>
<feature type="compositionally biased region" description="Low complexity" evidence="1">
    <location>
        <begin position="487"/>
        <end position="504"/>
    </location>
</feature>
<feature type="region of interest" description="Disordered" evidence="1">
    <location>
        <begin position="186"/>
        <end position="325"/>
    </location>
</feature>
<dbReference type="PROSITE" id="PS51082">
    <property type="entry name" value="WH2"/>
    <property type="match status" value="1"/>
</dbReference>
<evidence type="ECO:0000259" key="2">
    <source>
        <dbReference type="PROSITE" id="PS51082"/>
    </source>
</evidence>
<feature type="compositionally biased region" description="Low complexity" evidence="1">
    <location>
        <begin position="444"/>
        <end position="458"/>
    </location>
</feature>
<dbReference type="GO" id="GO:0030031">
    <property type="term" value="P:cell projection assembly"/>
    <property type="evidence" value="ECO:0007669"/>
    <property type="project" value="TreeGrafter"/>
</dbReference>
<feature type="compositionally biased region" description="Low complexity" evidence="1">
    <location>
        <begin position="707"/>
        <end position="717"/>
    </location>
</feature>
<proteinExistence type="predicted"/>
<dbReference type="GO" id="GO:0015629">
    <property type="term" value="C:actin cytoskeleton"/>
    <property type="evidence" value="ECO:0007669"/>
    <property type="project" value="TreeGrafter"/>
</dbReference>
<evidence type="ECO:0000256" key="1">
    <source>
        <dbReference type="SAM" id="MobiDB-lite"/>
    </source>
</evidence>
<dbReference type="GO" id="GO:0005543">
    <property type="term" value="F:phospholipid binding"/>
    <property type="evidence" value="ECO:0007669"/>
    <property type="project" value="TreeGrafter"/>
</dbReference>
<feature type="domain" description="WH2" evidence="2">
    <location>
        <begin position="1061"/>
        <end position="1078"/>
    </location>
</feature>
<dbReference type="InterPro" id="IPR027267">
    <property type="entry name" value="AH/BAR_dom_sf"/>
</dbReference>
<protein>
    <submittedName>
        <fullName evidence="4">Metastasis suppressor protein 1</fullName>
    </submittedName>
</protein>
<name>A0A8J5D181_CHIOP</name>
<dbReference type="EMBL" id="JACEEZ010006304">
    <property type="protein sequence ID" value="KAG0724875.1"/>
    <property type="molecule type" value="Genomic_DNA"/>
</dbReference>
<accession>A0A8J5D181</accession>
<comment type="caution">
    <text evidence="4">The sequence shown here is derived from an EMBL/GenBank/DDBJ whole genome shotgun (WGS) entry which is preliminary data.</text>
</comment>
<feature type="compositionally biased region" description="Polar residues" evidence="1">
    <location>
        <begin position="276"/>
        <end position="297"/>
    </location>
</feature>
<dbReference type="Proteomes" id="UP000770661">
    <property type="component" value="Unassembled WGS sequence"/>
</dbReference>
<feature type="compositionally biased region" description="Low complexity" evidence="1">
    <location>
        <begin position="680"/>
        <end position="700"/>
    </location>
</feature>
<feature type="compositionally biased region" description="Low complexity" evidence="1">
    <location>
        <begin position="648"/>
        <end position="668"/>
    </location>
</feature>
<feature type="region of interest" description="Disordered" evidence="1">
    <location>
        <begin position="852"/>
        <end position="965"/>
    </location>
</feature>